<dbReference type="SMART" id="SM00028">
    <property type="entry name" value="TPR"/>
    <property type="match status" value="2"/>
</dbReference>
<organism evidence="1">
    <name type="scientific">hydrothermal vent metagenome</name>
    <dbReference type="NCBI Taxonomy" id="652676"/>
    <lineage>
        <taxon>unclassified sequences</taxon>
        <taxon>metagenomes</taxon>
        <taxon>ecological metagenomes</taxon>
    </lineage>
</organism>
<dbReference type="SUPFAM" id="SSF48452">
    <property type="entry name" value="TPR-like"/>
    <property type="match status" value="1"/>
</dbReference>
<sequence>MYKQDMPRYFSLRHIFPVLFALLVTACAGPQTTGEDTSALTGRAATSLLARADTHVQAGQWEQAAALLERALRIEPRNAWLWHDLATVRFRQGHYAQAVSLANKSSSLAPGDTALQEKNRRLVEQARQAAVRS</sequence>
<dbReference type="EMBL" id="UOFU01000397">
    <property type="protein sequence ID" value="VAX04873.1"/>
    <property type="molecule type" value="Genomic_DNA"/>
</dbReference>
<dbReference type="InterPro" id="IPR019734">
    <property type="entry name" value="TPR_rpt"/>
</dbReference>
<accession>A0A3B1AYU4</accession>
<name>A0A3B1AYU4_9ZZZZ</name>
<gene>
    <name evidence="1" type="ORF">MNBD_GAMMA20-1174</name>
</gene>
<dbReference type="AlphaFoldDB" id="A0A3B1AYU4"/>
<dbReference type="PROSITE" id="PS50005">
    <property type="entry name" value="TPR"/>
    <property type="match status" value="1"/>
</dbReference>
<dbReference type="Gene3D" id="1.25.40.10">
    <property type="entry name" value="Tetratricopeptide repeat domain"/>
    <property type="match status" value="1"/>
</dbReference>
<dbReference type="InterPro" id="IPR011990">
    <property type="entry name" value="TPR-like_helical_dom_sf"/>
</dbReference>
<protein>
    <submittedName>
        <fullName evidence="1">Uncharacterized protein</fullName>
    </submittedName>
</protein>
<dbReference type="PROSITE" id="PS51257">
    <property type="entry name" value="PROKAR_LIPOPROTEIN"/>
    <property type="match status" value="1"/>
</dbReference>
<proteinExistence type="predicted"/>
<evidence type="ECO:0000313" key="1">
    <source>
        <dbReference type="EMBL" id="VAX04873.1"/>
    </source>
</evidence>
<reference evidence="1" key="1">
    <citation type="submission" date="2018-06" db="EMBL/GenBank/DDBJ databases">
        <authorList>
            <person name="Zhirakovskaya E."/>
        </authorList>
    </citation>
    <scope>NUCLEOTIDE SEQUENCE</scope>
</reference>
<dbReference type="Pfam" id="PF14559">
    <property type="entry name" value="TPR_19"/>
    <property type="match status" value="1"/>
</dbReference>